<evidence type="ECO:0000313" key="4">
    <source>
        <dbReference type="Proteomes" id="UP001187471"/>
    </source>
</evidence>
<evidence type="ECO:0000313" key="3">
    <source>
        <dbReference type="EMBL" id="KAK2993489.1"/>
    </source>
</evidence>
<dbReference type="Proteomes" id="UP001187471">
    <property type="component" value="Unassembled WGS sequence"/>
</dbReference>
<sequence>MKPRSDYSAPGREVGVENHEEGDLGLNPYSNGSDKMHIIDNGEKQGGQECGDLSQECADLGVVPFEYNEGETSDGERSEDFEECSEGTIIGKVFARQDETYEFYNRYALVKGFGTCIHYSHKNRMMNEIFRRKFVCSKQGFKKLDDKRQLGKQLKCHRDTRTGCGAMMQIILSKKLGMWVMDKFEDIHNHPLSGTPSKVVKHRSHSKYHHSAACKWLVYTLNKKGLKPAQITRVVNAMKPGEEANITVKQCSSIISSERKNNVG</sequence>
<dbReference type="EMBL" id="JAVXUO010000310">
    <property type="protein sequence ID" value="KAK2993489.1"/>
    <property type="molecule type" value="Genomic_DNA"/>
</dbReference>
<keyword evidence="4" id="KW-1185">Reference proteome</keyword>
<protein>
    <recommendedName>
        <fullName evidence="2">FAR1 domain-containing protein</fullName>
    </recommendedName>
</protein>
<evidence type="ECO:0000256" key="1">
    <source>
        <dbReference type="SAM" id="MobiDB-lite"/>
    </source>
</evidence>
<dbReference type="Pfam" id="PF03101">
    <property type="entry name" value="FAR1"/>
    <property type="match status" value="1"/>
</dbReference>
<dbReference type="PANTHER" id="PTHR46328:SF41">
    <property type="entry name" value="FAR1 DNA BINDING DOMAIN, FHY3_FAR1 FAMILY-RELATED"/>
    <property type="match status" value="1"/>
</dbReference>
<feature type="compositionally biased region" description="Basic and acidic residues" evidence="1">
    <location>
        <begin position="34"/>
        <end position="43"/>
    </location>
</feature>
<reference evidence="3" key="1">
    <citation type="submission" date="2022-12" db="EMBL/GenBank/DDBJ databases">
        <title>Draft genome assemblies for two species of Escallonia (Escalloniales).</title>
        <authorList>
            <person name="Chanderbali A."/>
            <person name="Dervinis C."/>
            <person name="Anghel I."/>
            <person name="Soltis D."/>
            <person name="Soltis P."/>
            <person name="Zapata F."/>
        </authorList>
    </citation>
    <scope>NUCLEOTIDE SEQUENCE</scope>
    <source>
        <strain evidence="3">UCBG92.1500</strain>
        <tissue evidence="3">Leaf</tissue>
    </source>
</reference>
<evidence type="ECO:0000259" key="2">
    <source>
        <dbReference type="Pfam" id="PF03101"/>
    </source>
</evidence>
<proteinExistence type="predicted"/>
<organism evidence="3 4">
    <name type="scientific">Escallonia rubra</name>
    <dbReference type="NCBI Taxonomy" id="112253"/>
    <lineage>
        <taxon>Eukaryota</taxon>
        <taxon>Viridiplantae</taxon>
        <taxon>Streptophyta</taxon>
        <taxon>Embryophyta</taxon>
        <taxon>Tracheophyta</taxon>
        <taxon>Spermatophyta</taxon>
        <taxon>Magnoliopsida</taxon>
        <taxon>eudicotyledons</taxon>
        <taxon>Gunneridae</taxon>
        <taxon>Pentapetalae</taxon>
        <taxon>asterids</taxon>
        <taxon>campanulids</taxon>
        <taxon>Escalloniales</taxon>
        <taxon>Escalloniaceae</taxon>
        <taxon>Escallonia</taxon>
    </lineage>
</organism>
<name>A0AA88RX12_9ASTE</name>
<dbReference type="PANTHER" id="PTHR46328">
    <property type="entry name" value="FAR-RED IMPAIRED RESPONSIVE (FAR1) FAMILY PROTEIN-RELATED"/>
    <property type="match status" value="1"/>
</dbReference>
<feature type="domain" description="FAR1" evidence="2">
    <location>
        <begin position="102"/>
        <end position="192"/>
    </location>
</feature>
<feature type="region of interest" description="Disordered" evidence="1">
    <location>
        <begin position="1"/>
        <end position="45"/>
    </location>
</feature>
<comment type="caution">
    <text evidence="3">The sequence shown here is derived from an EMBL/GenBank/DDBJ whole genome shotgun (WGS) entry which is preliminary data.</text>
</comment>
<dbReference type="InterPro" id="IPR004330">
    <property type="entry name" value="FAR1_DNA_bnd_dom"/>
</dbReference>
<accession>A0AA88RX12</accession>
<gene>
    <name evidence="3" type="ORF">RJ640_015173</name>
</gene>
<dbReference type="AlphaFoldDB" id="A0AA88RX12"/>